<sequence length="496" mass="55599">MSGTGKDWKEREANGDLAGSGTASLSDSLDGVVPHPNMKGPIKRRHSVHNFARQLSLRRKQKLQRLVSKNGECNVVYTHVPSRWSDFFTDMFTTLIDLKWRWLLIIFSLAYVLGWMGFTFVWYALIWYHGDLGYQDKMADNVTEYEDWEPCVYNVQNFIGAFLFSVETQTTIGYGYRGTSEACWAGGAIVVIQSVFSCLVDAVFIGMVFAKIARPKKRAATIKFSHNAVIAERDGKLCLMFRIGDIRRSHIYEAHIRGQLIGPKVTDEGECIPLHTYNMDFSNNTGEDRIFLVWPIVICHVIDEKSPLYSISAADLLENNFEVIVCMEGVLEQTGLVMQARTSYLPSEILWGQRFSSNLISINNNEQFKVDYTDFNSTYAVQSMPSCSAADLERMRSADTDLLNNSKVKSSPSSVKSSPKKSVFRYSLPKSPNSAFNGNGSIRFADDLENGEKNGEKMHMSNSKASMASVESMTNGNGHVTNGNGMKRSPSRESPV</sequence>
<dbReference type="PANTHER" id="PTHR11767:SF102">
    <property type="entry name" value="INWARDLY RECTIFYING POTASSIUM CHANNEL 1, ISOFORM F"/>
    <property type="match status" value="1"/>
</dbReference>
<dbReference type="InterPro" id="IPR013518">
    <property type="entry name" value="K_chnl_inward-rec_Kir_cyto"/>
</dbReference>
<evidence type="ECO:0000256" key="8">
    <source>
        <dbReference type="ARBA" id="ARBA00023065"/>
    </source>
</evidence>
<reference evidence="17" key="2">
    <citation type="submission" date="2021-01" db="UniProtKB">
        <authorList>
            <consortium name="EnsemblMetazoa"/>
        </authorList>
    </citation>
    <scope>IDENTIFICATION</scope>
</reference>
<comment type="catalytic activity">
    <reaction evidence="11">
        <text>K(+)(in) = K(+)(out)</text>
        <dbReference type="Rhea" id="RHEA:29463"/>
        <dbReference type="ChEBI" id="CHEBI:29103"/>
    </reaction>
</comment>
<comment type="similarity">
    <text evidence="12">Belongs to the inward rectifier-type potassium channel (TC 1.A.2.1) family.</text>
</comment>
<dbReference type="GeneID" id="584140"/>
<dbReference type="PRINTS" id="PR01320">
    <property type="entry name" value="KIRCHANNEL"/>
</dbReference>
<keyword evidence="18" id="KW-1185">Reference proteome</keyword>
<dbReference type="AlphaFoldDB" id="A0A7M7NLD4"/>
<evidence type="ECO:0000256" key="9">
    <source>
        <dbReference type="ARBA" id="ARBA00023136"/>
    </source>
</evidence>
<keyword evidence="4 12" id="KW-0812">Transmembrane</keyword>
<feature type="region of interest" description="Disordered" evidence="13">
    <location>
        <begin position="401"/>
        <end position="496"/>
    </location>
</feature>
<feature type="compositionally biased region" description="Polar residues" evidence="13">
    <location>
        <begin position="430"/>
        <end position="440"/>
    </location>
</feature>
<feature type="transmembrane region" description="Helical" evidence="14">
    <location>
        <begin position="184"/>
        <end position="210"/>
    </location>
</feature>
<dbReference type="EnsemblMetazoa" id="XM_030982515">
    <property type="protein sequence ID" value="XP_030838375"/>
    <property type="gene ID" value="LOC584140"/>
</dbReference>
<evidence type="ECO:0000259" key="15">
    <source>
        <dbReference type="Pfam" id="PF01007"/>
    </source>
</evidence>
<evidence type="ECO:0000259" key="16">
    <source>
        <dbReference type="Pfam" id="PF17655"/>
    </source>
</evidence>
<keyword evidence="9 14" id="KW-0472">Membrane</keyword>
<dbReference type="Proteomes" id="UP000007110">
    <property type="component" value="Unassembled WGS sequence"/>
</dbReference>
<dbReference type="OrthoDB" id="273257at2759"/>
<reference evidence="18" key="1">
    <citation type="submission" date="2015-02" db="EMBL/GenBank/DDBJ databases">
        <title>Genome sequencing for Strongylocentrotus purpuratus.</title>
        <authorList>
            <person name="Murali S."/>
            <person name="Liu Y."/>
            <person name="Vee V."/>
            <person name="English A."/>
            <person name="Wang M."/>
            <person name="Skinner E."/>
            <person name="Han Y."/>
            <person name="Muzny D.M."/>
            <person name="Worley K.C."/>
            <person name="Gibbs R.A."/>
        </authorList>
    </citation>
    <scope>NUCLEOTIDE SEQUENCE</scope>
</reference>
<dbReference type="FunCoup" id="A0A7M7NLD4">
    <property type="interactions" value="772"/>
</dbReference>
<dbReference type="FunFam" id="2.60.40.1400:FF:000001">
    <property type="entry name" value="G protein-activated inward rectifier potassium channel 2"/>
    <property type="match status" value="1"/>
</dbReference>
<evidence type="ECO:0000256" key="4">
    <source>
        <dbReference type="ARBA" id="ARBA00022692"/>
    </source>
</evidence>
<keyword evidence="6 12" id="KW-0630">Potassium</keyword>
<evidence type="ECO:0000256" key="11">
    <source>
        <dbReference type="ARBA" id="ARBA00034430"/>
    </source>
</evidence>
<evidence type="ECO:0000256" key="6">
    <source>
        <dbReference type="ARBA" id="ARBA00022958"/>
    </source>
</evidence>
<feature type="compositionally biased region" description="Basic and acidic residues" evidence="13">
    <location>
        <begin position="444"/>
        <end position="459"/>
    </location>
</feature>
<dbReference type="Pfam" id="PF01007">
    <property type="entry name" value="IRK"/>
    <property type="match status" value="1"/>
</dbReference>
<evidence type="ECO:0000256" key="13">
    <source>
        <dbReference type="SAM" id="MobiDB-lite"/>
    </source>
</evidence>
<feature type="compositionally biased region" description="Low complexity" evidence="13">
    <location>
        <begin position="474"/>
        <end position="485"/>
    </location>
</feature>
<feature type="domain" description="Potassium channel inwardly rectifying transmembrane" evidence="15">
    <location>
        <begin position="67"/>
        <end position="215"/>
    </location>
</feature>
<evidence type="ECO:0000256" key="14">
    <source>
        <dbReference type="SAM" id="Phobius"/>
    </source>
</evidence>
<dbReference type="GO" id="GO:1990573">
    <property type="term" value="P:potassium ion import across plasma membrane"/>
    <property type="evidence" value="ECO:0000318"/>
    <property type="project" value="GO_Central"/>
</dbReference>
<keyword evidence="3 12" id="KW-0633">Potassium transport</keyword>
<keyword evidence="10 12" id="KW-0407">Ion channel</keyword>
<evidence type="ECO:0000256" key="1">
    <source>
        <dbReference type="ARBA" id="ARBA00004141"/>
    </source>
</evidence>
<dbReference type="KEGG" id="spu:584140"/>
<evidence type="ECO:0000256" key="3">
    <source>
        <dbReference type="ARBA" id="ARBA00022538"/>
    </source>
</evidence>
<feature type="compositionally biased region" description="Low complexity" evidence="13">
    <location>
        <begin position="406"/>
        <end position="417"/>
    </location>
</feature>
<feature type="region of interest" description="Disordered" evidence="13">
    <location>
        <begin position="1"/>
        <end position="31"/>
    </location>
</feature>
<dbReference type="InParanoid" id="A0A7M7NLD4"/>
<dbReference type="InterPro" id="IPR041647">
    <property type="entry name" value="IRK_C"/>
</dbReference>
<dbReference type="OMA" id="QTQRMPC"/>
<dbReference type="SUPFAM" id="SSF81324">
    <property type="entry name" value="Voltage-gated potassium channels"/>
    <property type="match status" value="1"/>
</dbReference>
<keyword evidence="5 12" id="KW-0851">Voltage-gated channel</keyword>
<dbReference type="InterPro" id="IPR016449">
    <property type="entry name" value="K_chnl_inward-rec_Kir"/>
</dbReference>
<feature type="domain" description="Inward rectifier potassium channel C-terminal" evidence="16">
    <location>
        <begin position="222"/>
        <end position="395"/>
    </location>
</feature>
<dbReference type="GO" id="GO:0034702">
    <property type="term" value="C:monoatomic ion channel complex"/>
    <property type="evidence" value="ECO:0007669"/>
    <property type="project" value="UniProtKB-KW"/>
</dbReference>
<dbReference type="SUPFAM" id="SSF81296">
    <property type="entry name" value="E set domains"/>
    <property type="match status" value="1"/>
</dbReference>
<dbReference type="PANTHER" id="PTHR11767">
    <property type="entry name" value="INWARD RECTIFIER POTASSIUM CHANNEL"/>
    <property type="match status" value="1"/>
</dbReference>
<dbReference type="InterPro" id="IPR040445">
    <property type="entry name" value="Kir_TM"/>
</dbReference>
<dbReference type="Gene3D" id="2.60.40.1400">
    <property type="entry name" value="G protein-activated inward rectifier potassium channel 1"/>
    <property type="match status" value="1"/>
</dbReference>
<protein>
    <submittedName>
        <fullName evidence="17">Uncharacterized protein</fullName>
    </submittedName>
</protein>
<evidence type="ECO:0000256" key="2">
    <source>
        <dbReference type="ARBA" id="ARBA00022448"/>
    </source>
</evidence>
<proteinExistence type="inferred from homology"/>
<evidence type="ECO:0000256" key="5">
    <source>
        <dbReference type="ARBA" id="ARBA00022882"/>
    </source>
</evidence>
<comment type="subcellular location">
    <subcellularLocation>
        <location evidence="1 12">Membrane</location>
        <topology evidence="1 12">Multi-pass membrane protein</topology>
    </subcellularLocation>
</comment>
<dbReference type="FunFam" id="1.10.287.70:FF:000396">
    <property type="entry name" value="Uncharacterized protein"/>
    <property type="match status" value="1"/>
</dbReference>
<feature type="compositionally biased region" description="Polar residues" evidence="13">
    <location>
        <begin position="460"/>
        <end position="473"/>
    </location>
</feature>
<dbReference type="GO" id="GO:0005886">
    <property type="term" value="C:plasma membrane"/>
    <property type="evidence" value="ECO:0000318"/>
    <property type="project" value="GO_Central"/>
</dbReference>
<evidence type="ECO:0000256" key="10">
    <source>
        <dbReference type="ARBA" id="ARBA00023303"/>
    </source>
</evidence>
<feature type="transmembrane region" description="Helical" evidence="14">
    <location>
        <begin position="102"/>
        <end position="128"/>
    </location>
</feature>
<keyword evidence="7 14" id="KW-1133">Transmembrane helix</keyword>
<dbReference type="Pfam" id="PF17655">
    <property type="entry name" value="IRK_C"/>
    <property type="match status" value="1"/>
</dbReference>
<accession>A0A7M7NLD4</accession>
<organism evidence="17 18">
    <name type="scientific">Strongylocentrotus purpuratus</name>
    <name type="common">Purple sea urchin</name>
    <dbReference type="NCBI Taxonomy" id="7668"/>
    <lineage>
        <taxon>Eukaryota</taxon>
        <taxon>Metazoa</taxon>
        <taxon>Echinodermata</taxon>
        <taxon>Eleutherozoa</taxon>
        <taxon>Echinozoa</taxon>
        <taxon>Echinoidea</taxon>
        <taxon>Euechinoidea</taxon>
        <taxon>Echinacea</taxon>
        <taxon>Camarodonta</taxon>
        <taxon>Echinidea</taxon>
        <taxon>Strongylocentrotidae</taxon>
        <taxon>Strongylocentrotus</taxon>
    </lineage>
</organism>
<dbReference type="Gene3D" id="1.10.287.70">
    <property type="match status" value="1"/>
</dbReference>
<evidence type="ECO:0000256" key="12">
    <source>
        <dbReference type="RuleBase" id="RU003822"/>
    </source>
</evidence>
<keyword evidence="8 12" id="KW-0406">Ion transport</keyword>
<feature type="compositionally biased region" description="Basic and acidic residues" evidence="13">
    <location>
        <begin position="1"/>
        <end position="14"/>
    </location>
</feature>
<keyword evidence="2 12" id="KW-0813">Transport</keyword>
<evidence type="ECO:0000313" key="17">
    <source>
        <dbReference type="EnsemblMetazoa" id="XP_030838375"/>
    </source>
</evidence>
<dbReference type="GO" id="GO:0005242">
    <property type="term" value="F:inward rectifier potassium channel activity"/>
    <property type="evidence" value="ECO:0000318"/>
    <property type="project" value="GO_Central"/>
</dbReference>
<dbReference type="InterPro" id="IPR014756">
    <property type="entry name" value="Ig_E-set"/>
</dbReference>
<name>A0A7M7NLD4_STRPU</name>
<evidence type="ECO:0000256" key="7">
    <source>
        <dbReference type="ARBA" id="ARBA00022989"/>
    </source>
</evidence>
<evidence type="ECO:0000313" key="18">
    <source>
        <dbReference type="Proteomes" id="UP000007110"/>
    </source>
</evidence>
<dbReference type="GO" id="GO:0034765">
    <property type="term" value="P:regulation of monoatomic ion transmembrane transport"/>
    <property type="evidence" value="ECO:0000318"/>
    <property type="project" value="GO_Central"/>
</dbReference>
<dbReference type="RefSeq" id="XP_030838375.1">
    <property type="nucleotide sequence ID" value="XM_030982515.1"/>
</dbReference>